<protein>
    <recommendedName>
        <fullName evidence="3">Nucleoporin NUP35</fullName>
    </recommendedName>
    <alternativeName>
        <fullName evidence="11">35 kDa nucleoporin</fullName>
    </alternativeName>
    <alternativeName>
        <fullName evidence="10">Nucleoporin NUP53</fullName>
    </alternativeName>
</protein>
<accession>A0A226E023</accession>
<evidence type="ECO:0000256" key="7">
    <source>
        <dbReference type="ARBA" id="ARBA00023010"/>
    </source>
</evidence>
<evidence type="ECO:0000256" key="4">
    <source>
        <dbReference type="ARBA" id="ARBA00022448"/>
    </source>
</evidence>
<feature type="region of interest" description="Disordered" evidence="13">
    <location>
        <begin position="147"/>
        <end position="196"/>
    </location>
</feature>
<evidence type="ECO:0000256" key="6">
    <source>
        <dbReference type="ARBA" id="ARBA00022927"/>
    </source>
</evidence>
<dbReference type="InterPro" id="IPR035979">
    <property type="entry name" value="RBD_domain_sf"/>
</dbReference>
<dbReference type="GO" id="GO:0003676">
    <property type="term" value="F:nucleic acid binding"/>
    <property type="evidence" value="ECO:0007669"/>
    <property type="project" value="InterPro"/>
</dbReference>
<evidence type="ECO:0000256" key="10">
    <source>
        <dbReference type="ARBA" id="ARBA00029997"/>
    </source>
</evidence>
<feature type="region of interest" description="Disordered" evidence="13">
    <location>
        <begin position="370"/>
        <end position="437"/>
    </location>
</feature>
<evidence type="ECO:0000256" key="3">
    <source>
        <dbReference type="ARBA" id="ARBA00016439"/>
    </source>
</evidence>
<evidence type="ECO:0000256" key="13">
    <source>
        <dbReference type="SAM" id="MobiDB-lite"/>
    </source>
</evidence>
<evidence type="ECO:0000256" key="11">
    <source>
        <dbReference type="ARBA" id="ARBA00030250"/>
    </source>
</evidence>
<dbReference type="CDD" id="cd12441">
    <property type="entry name" value="RRM_Nup53_like"/>
    <property type="match status" value="1"/>
</dbReference>
<feature type="compositionally biased region" description="Polar residues" evidence="13">
    <location>
        <begin position="151"/>
        <end position="162"/>
    </location>
</feature>
<keyword evidence="8 12" id="KW-0906">Nuclear pore complex</keyword>
<evidence type="ECO:0000256" key="9">
    <source>
        <dbReference type="ARBA" id="ARBA00023242"/>
    </source>
</evidence>
<proteinExistence type="inferred from homology"/>
<dbReference type="InterPro" id="IPR007846">
    <property type="entry name" value="RRM_NUP35_dom"/>
</dbReference>
<evidence type="ECO:0000259" key="14">
    <source>
        <dbReference type="PROSITE" id="PS51472"/>
    </source>
</evidence>
<comment type="subcellular location">
    <subcellularLocation>
        <location evidence="1">Nucleus</location>
        <location evidence="1">Nuclear pore complex</location>
    </subcellularLocation>
</comment>
<dbReference type="Pfam" id="PF05172">
    <property type="entry name" value="RRM_Nup35"/>
    <property type="match status" value="1"/>
</dbReference>
<evidence type="ECO:0000256" key="1">
    <source>
        <dbReference type="ARBA" id="ARBA00004567"/>
    </source>
</evidence>
<organism evidence="15 16">
    <name type="scientific">Folsomia candida</name>
    <name type="common">Springtail</name>
    <dbReference type="NCBI Taxonomy" id="158441"/>
    <lineage>
        <taxon>Eukaryota</taxon>
        <taxon>Metazoa</taxon>
        <taxon>Ecdysozoa</taxon>
        <taxon>Arthropoda</taxon>
        <taxon>Hexapoda</taxon>
        <taxon>Collembola</taxon>
        <taxon>Entomobryomorpha</taxon>
        <taxon>Isotomoidea</taxon>
        <taxon>Isotomidae</taxon>
        <taxon>Proisotominae</taxon>
        <taxon>Folsomia</taxon>
    </lineage>
</organism>
<dbReference type="GO" id="GO:0051028">
    <property type="term" value="P:mRNA transport"/>
    <property type="evidence" value="ECO:0007669"/>
    <property type="project" value="UniProtKB-UniRule"/>
</dbReference>
<evidence type="ECO:0000313" key="15">
    <source>
        <dbReference type="EMBL" id="OXA50317.1"/>
    </source>
</evidence>
<dbReference type="InterPro" id="IPR012677">
    <property type="entry name" value="Nucleotide-bd_a/b_plait_sf"/>
</dbReference>
<dbReference type="AlphaFoldDB" id="A0A226E023"/>
<feature type="compositionally biased region" description="Low complexity" evidence="13">
    <location>
        <begin position="60"/>
        <end position="80"/>
    </location>
</feature>
<comment type="similarity">
    <text evidence="2">Belongs to the Nup35 family.</text>
</comment>
<feature type="compositionally biased region" description="Low complexity" evidence="13">
    <location>
        <begin position="187"/>
        <end position="196"/>
    </location>
</feature>
<dbReference type="FunFam" id="3.30.70.330:FF:000095">
    <property type="entry name" value="Putative Nucleoporin NUP53"/>
    <property type="match status" value="1"/>
</dbReference>
<dbReference type="SUPFAM" id="SSF54928">
    <property type="entry name" value="RNA-binding domain, RBD"/>
    <property type="match status" value="1"/>
</dbReference>
<evidence type="ECO:0000256" key="12">
    <source>
        <dbReference type="PROSITE-ProRule" id="PRU00804"/>
    </source>
</evidence>
<feature type="region of interest" description="Disordered" evidence="13">
    <location>
        <begin position="57"/>
        <end position="80"/>
    </location>
</feature>
<name>A0A226E023_FOLCA</name>
<keyword evidence="5 12" id="KW-0509">mRNA transport</keyword>
<dbReference type="Gene3D" id="3.30.70.330">
    <property type="match status" value="1"/>
</dbReference>
<dbReference type="STRING" id="158441.A0A226E023"/>
<dbReference type="EMBL" id="LNIX01000009">
    <property type="protein sequence ID" value="OXA50317.1"/>
    <property type="molecule type" value="Genomic_DNA"/>
</dbReference>
<feature type="region of interest" description="Disordered" evidence="13">
    <location>
        <begin position="215"/>
        <end position="235"/>
    </location>
</feature>
<dbReference type="GO" id="GO:0006607">
    <property type="term" value="P:NLS-bearing protein import into nucleus"/>
    <property type="evidence" value="ECO:0007669"/>
    <property type="project" value="TreeGrafter"/>
</dbReference>
<dbReference type="PANTHER" id="PTHR21527">
    <property type="entry name" value="NUCLEOPORIN NUP35"/>
    <property type="match status" value="1"/>
</dbReference>
<feature type="domain" description="RRM Nup35-type" evidence="14">
    <location>
        <begin position="283"/>
        <end position="363"/>
    </location>
</feature>
<sequence>MGEFIGSGTRQTCGYQLLLSSRRTMSSSFLKTSSPYSSSYGHYGAGTVNPYASYFGPAQSSSPSHPSSATSPVSSPFGGSSLAAGPGGGFSMMNQATSPISSPYGYSAFNSPGRPGGISGGSPSYLVPQPTQTKIIGGVNTSGFVGGSSHLGRTTTGTSPTAPSMYGSAFSSPLTGHDSGHHHEPMHYSPSGSSPPHGPNSVYLPCYFLGLDQHQPHHHYGGSPPSPGGGSSESASAKDFLEAVMISDSSAANPKDDEATGSSPMFPNMKRPQQLAQTSSTSSSPKCWVTVFGFPGGASSFIVTNFSTLGKIVEVKCTPGSNWLHIRFSSPIEARRALSKNGKVLGQSIMVGVIPSDSKVIEDAENANISGDTVSAAGGTTTTPSKSPSSTIPILRERNNVGSSTSGDCLKSRIRPLATGSLPQSSGSVTSPPKSIPDYSSIVRESFQVTRNSDGRPVPVASTGILTKAMEYMFGW</sequence>
<evidence type="ECO:0000256" key="8">
    <source>
        <dbReference type="ARBA" id="ARBA00023132"/>
    </source>
</evidence>
<dbReference type="GO" id="GO:0017056">
    <property type="term" value="F:structural constituent of nuclear pore"/>
    <property type="evidence" value="ECO:0007669"/>
    <property type="project" value="TreeGrafter"/>
</dbReference>
<dbReference type="Proteomes" id="UP000198287">
    <property type="component" value="Unassembled WGS sequence"/>
</dbReference>
<dbReference type="PANTHER" id="PTHR21527:SF6">
    <property type="entry name" value="NUCLEOPORIN NUP35"/>
    <property type="match status" value="1"/>
</dbReference>
<evidence type="ECO:0000256" key="5">
    <source>
        <dbReference type="ARBA" id="ARBA00022816"/>
    </source>
</evidence>
<feature type="compositionally biased region" description="Polar residues" evidence="13">
    <location>
        <begin position="421"/>
        <end position="433"/>
    </location>
</feature>
<feature type="compositionally biased region" description="Low complexity" evidence="13">
    <location>
        <begin position="370"/>
        <end position="391"/>
    </location>
</feature>
<dbReference type="GO" id="GO:0005543">
    <property type="term" value="F:phospholipid binding"/>
    <property type="evidence" value="ECO:0007669"/>
    <property type="project" value="TreeGrafter"/>
</dbReference>
<feature type="region of interest" description="Disordered" evidence="13">
    <location>
        <begin position="248"/>
        <end position="283"/>
    </location>
</feature>
<keyword evidence="6" id="KW-0653">Protein transport</keyword>
<dbReference type="GO" id="GO:0006999">
    <property type="term" value="P:nuclear pore organization"/>
    <property type="evidence" value="ECO:0007669"/>
    <property type="project" value="TreeGrafter"/>
</dbReference>
<keyword evidence="4 12" id="KW-0813">Transport</keyword>
<dbReference type="GO" id="GO:0044613">
    <property type="term" value="C:nuclear pore central transport channel"/>
    <property type="evidence" value="ECO:0007669"/>
    <property type="project" value="TreeGrafter"/>
</dbReference>
<dbReference type="GO" id="GO:0044615">
    <property type="term" value="C:nuclear pore nuclear basket"/>
    <property type="evidence" value="ECO:0007669"/>
    <property type="project" value="TreeGrafter"/>
</dbReference>
<comment type="caution">
    <text evidence="15">The sequence shown here is derived from an EMBL/GenBank/DDBJ whole genome shotgun (WGS) entry which is preliminary data.</text>
</comment>
<dbReference type="OrthoDB" id="3365060at2759"/>
<dbReference type="PROSITE" id="PS51472">
    <property type="entry name" value="RRM_NUP35"/>
    <property type="match status" value="1"/>
</dbReference>
<reference evidence="15 16" key="1">
    <citation type="submission" date="2015-12" db="EMBL/GenBank/DDBJ databases">
        <title>The genome of Folsomia candida.</title>
        <authorList>
            <person name="Faddeeva A."/>
            <person name="Derks M.F."/>
            <person name="Anvar Y."/>
            <person name="Smit S."/>
            <person name="Van Straalen N."/>
            <person name="Roelofs D."/>
        </authorList>
    </citation>
    <scope>NUCLEOTIDE SEQUENCE [LARGE SCALE GENOMIC DNA]</scope>
    <source>
        <strain evidence="15 16">VU population</strain>
        <tissue evidence="15">Whole body</tissue>
    </source>
</reference>
<evidence type="ECO:0000313" key="16">
    <source>
        <dbReference type="Proteomes" id="UP000198287"/>
    </source>
</evidence>
<evidence type="ECO:0000256" key="2">
    <source>
        <dbReference type="ARBA" id="ARBA00009454"/>
    </source>
</evidence>
<keyword evidence="7" id="KW-0811">Translocation</keyword>
<keyword evidence="16" id="KW-1185">Reference proteome</keyword>
<gene>
    <name evidence="15" type="ORF">Fcan01_15217</name>
</gene>
<keyword evidence="9 12" id="KW-0539">Nucleus</keyword>